<evidence type="ECO:0000256" key="1">
    <source>
        <dbReference type="ARBA" id="ARBA00004651"/>
    </source>
</evidence>
<dbReference type="AlphaFoldDB" id="A0A1J7BG86"/>
<evidence type="ECO:0000256" key="3">
    <source>
        <dbReference type="ARBA" id="ARBA00022475"/>
    </source>
</evidence>
<dbReference type="InterPro" id="IPR011701">
    <property type="entry name" value="MFS"/>
</dbReference>
<feature type="transmembrane region" description="Helical" evidence="8">
    <location>
        <begin position="187"/>
        <end position="210"/>
    </location>
</feature>
<dbReference type="RefSeq" id="WP_071656393.1">
    <property type="nucleotide sequence ID" value="NZ_MLCF01000045.1"/>
</dbReference>
<evidence type="ECO:0000256" key="5">
    <source>
        <dbReference type="ARBA" id="ARBA00022989"/>
    </source>
</evidence>
<keyword evidence="4 8" id="KW-0812">Transmembrane</keyword>
<feature type="transmembrane region" description="Helical" evidence="8">
    <location>
        <begin position="319"/>
        <end position="342"/>
    </location>
</feature>
<keyword evidence="7" id="KW-0046">Antibiotic resistance</keyword>
<evidence type="ECO:0000256" key="8">
    <source>
        <dbReference type="SAM" id="Phobius"/>
    </source>
</evidence>
<evidence type="ECO:0000256" key="2">
    <source>
        <dbReference type="ARBA" id="ARBA00022448"/>
    </source>
</evidence>
<dbReference type="SUPFAM" id="SSF103473">
    <property type="entry name" value="MFS general substrate transporter"/>
    <property type="match status" value="1"/>
</dbReference>
<evidence type="ECO:0000313" key="11">
    <source>
        <dbReference type="Proteomes" id="UP000243342"/>
    </source>
</evidence>
<feature type="transmembrane region" description="Helical" evidence="8">
    <location>
        <begin position="436"/>
        <end position="455"/>
    </location>
</feature>
<dbReference type="InterPro" id="IPR020846">
    <property type="entry name" value="MFS_dom"/>
</dbReference>
<feature type="transmembrane region" description="Helical" evidence="8">
    <location>
        <begin position="252"/>
        <end position="269"/>
    </location>
</feature>
<dbReference type="Proteomes" id="UP000243342">
    <property type="component" value="Unassembled WGS sequence"/>
</dbReference>
<organism evidence="10 11">
    <name type="scientific">Mangrovactinospora gilvigrisea</name>
    <dbReference type="NCBI Taxonomy" id="1428644"/>
    <lineage>
        <taxon>Bacteria</taxon>
        <taxon>Bacillati</taxon>
        <taxon>Actinomycetota</taxon>
        <taxon>Actinomycetes</taxon>
        <taxon>Kitasatosporales</taxon>
        <taxon>Streptomycetaceae</taxon>
        <taxon>Mangrovactinospora</taxon>
    </lineage>
</organism>
<keyword evidence="11" id="KW-1185">Reference proteome</keyword>
<accession>A0A1J7BG86</accession>
<sequence length="486" mass="48640">MTTQTTTSDAVDAPASAIRPPGVEARLGLRAKLVLAVLCAAQFAIALDFSILNVALPSLGRDLGFSAGALQWGITAFALASGGFLLLGGRIADLVGRRKVFLVGMAALTLASVLAAAAWSPEVFLAARVLQGLAAAGVVPSGMALLTAAFPEGPLRERALGVSGTIMATGFTTGMVLGGVLTEALSWRSTMALIVVMGVVVTAVAPRLLTESRNPHHSRLDVPGALAVTGAVLALIYGLTAGADGGFGRPQAWGSLAAGVVLLAVFGLVESRSAEPMVDLKLLRRRSVLFGNLGGFTAFSLMSSVFFLLTLFLQDAQHISPLVTGLVFGVPGAAAAVSGALAPRLVGRYGPRKVLVAGLLVQGVATAPLIALGAAEAAGGRAGVLVLVLVGTSLACVGHLWAIPSYGVVATSGLTPEQQGLGASLVTLTQQMGMTVGTPVLSAVAAAAGGTAGVVHGVPAGLAVDAAAVLLLAAAVWTALARRARP</sequence>
<comment type="caution">
    <text evidence="10">The sequence shown here is derived from an EMBL/GenBank/DDBJ whole genome shotgun (WGS) entry which is preliminary data.</text>
</comment>
<dbReference type="Pfam" id="PF07690">
    <property type="entry name" value="MFS_1"/>
    <property type="match status" value="1"/>
</dbReference>
<evidence type="ECO:0000259" key="9">
    <source>
        <dbReference type="PROSITE" id="PS50850"/>
    </source>
</evidence>
<dbReference type="InterPro" id="IPR005829">
    <property type="entry name" value="Sugar_transporter_CS"/>
</dbReference>
<dbReference type="STRING" id="1428644.BIV57_09930"/>
<dbReference type="OrthoDB" id="7375466at2"/>
<dbReference type="CDD" id="cd17321">
    <property type="entry name" value="MFS_MMR_MDR_like"/>
    <property type="match status" value="1"/>
</dbReference>
<dbReference type="PANTHER" id="PTHR42718">
    <property type="entry name" value="MAJOR FACILITATOR SUPERFAMILY MULTIDRUG TRANSPORTER MFSC"/>
    <property type="match status" value="1"/>
</dbReference>
<dbReference type="GO" id="GO:0005886">
    <property type="term" value="C:plasma membrane"/>
    <property type="evidence" value="ECO:0007669"/>
    <property type="project" value="UniProtKB-SubCell"/>
</dbReference>
<comment type="subcellular location">
    <subcellularLocation>
        <location evidence="1">Cell membrane</location>
        <topology evidence="1">Multi-pass membrane protein</topology>
    </subcellularLocation>
</comment>
<feature type="transmembrane region" description="Helical" evidence="8">
    <location>
        <begin position="222"/>
        <end position="240"/>
    </location>
</feature>
<keyword evidence="6 8" id="KW-0472">Membrane</keyword>
<feature type="transmembrane region" description="Helical" evidence="8">
    <location>
        <begin position="125"/>
        <end position="147"/>
    </location>
</feature>
<reference evidence="10 11" key="1">
    <citation type="submission" date="2016-10" db="EMBL/GenBank/DDBJ databases">
        <title>Genome sequence of Streptomyces gilvigriseus MUSC 26.</title>
        <authorList>
            <person name="Lee L.-H."/>
            <person name="Ser H.-L."/>
        </authorList>
    </citation>
    <scope>NUCLEOTIDE SEQUENCE [LARGE SCALE GENOMIC DNA]</scope>
    <source>
        <strain evidence="10 11">MUSC 26</strain>
    </source>
</reference>
<dbReference type="PANTHER" id="PTHR42718:SF46">
    <property type="entry name" value="BLR6921 PROTEIN"/>
    <property type="match status" value="1"/>
</dbReference>
<evidence type="ECO:0000256" key="6">
    <source>
        <dbReference type="ARBA" id="ARBA00023136"/>
    </source>
</evidence>
<dbReference type="EMBL" id="MLCF01000045">
    <property type="protein sequence ID" value="OIV37687.1"/>
    <property type="molecule type" value="Genomic_DNA"/>
</dbReference>
<dbReference type="GO" id="GO:0022857">
    <property type="term" value="F:transmembrane transporter activity"/>
    <property type="evidence" value="ECO:0007669"/>
    <property type="project" value="InterPro"/>
</dbReference>
<keyword evidence="5 8" id="KW-1133">Transmembrane helix</keyword>
<dbReference type="Gene3D" id="1.20.1720.10">
    <property type="entry name" value="Multidrug resistance protein D"/>
    <property type="match status" value="1"/>
</dbReference>
<dbReference type="PROSITE" id="PS00216">
    <property type="entry name" value="SUGAR_TRANSPORT_1"/>
    <property type="match status" value="1"/>
</dbReference>
<dbReference type="GO" id="GO:0046677">
    <property type="term" value="P:response to antibiotic"/>
    <property type="evidence" value="ECO:0007669"/>
    <property type="project" value="UniProtKB-KW"/>
</dbReference>
<feature type="transmembrane region" description="Helical" evidence="8">
    <location>
        <begin position="33"/>
        <end position="56"/>
    </location>
</feature>
<evidence type="ECO:0000256" key="4">
    <source>
        <dbReference type="ARBA" id="ARBA00022692"/>
    </source>
</evidence>
<feature type="transmembrane region" description="Helical" evidence="8">
    <location>
        <begin position="68"/>
        <end position="88"/>
    </location>
</feature>
<keyword evidence="3" id="KW-1003">Cell membrane</keyword>
<evidence type="ECO:0000313" key="10">
    <source>
        <dbReference type="EMBL" id="OIV37687.1"/>
    </source>
</evidence>
<gene>
    <name evidence="10" type="ORF">BIV57_09930</name>
</gene>
<feature type="transmembrane region" description="Helical" evidence="8">
    <location>
        <begin position="461"/>
        <end position="480"/>
    </location>
</feature>
<feature type="domain" description="Major facilitator superfamily (MFS) profile" evidence="9">
    <location>
        <begin position="34"/>
        <end position="485"/>
    </location>
</feature>
<feature type="transmembrane region" description="Helical" evidence="8">
    <location>
        <begin position="289"/>
        <end position="313"/>
    </location>
</feature>
<feature type="transmembrane region" description="Helical" evidence="8">
    <location>
        <begin position="159"/>
        <end position="181"/>
    </location>
</feature>
<feature type="transmembrane region" description="Helical" evidence="8">
    <location>
        <begin position="100"/>
        <end position="119"/>
    </location>
</feature>
<dbReference type="Gene3D" id="1.20.1250.20">
    <property type="entry name" value="MFS general substrate transporter like domains"/>
    <property type="match status" value="1"/>
</dbReference>
<name>A0A1J7BG86_9ACTN</name>
<feature type="transmembrane region" description="Helical" evidence="8">
    <location>
        <begin position="354"/>
        <end position="375"/>
    </location>
</feature>
<proteinExistence type="predicted"/>
<dbReference type="PROSITE" id="PS50850">
    <property type="entry name" value="MFS"/>
    <property type="match status" value="1"/>
</dbReference>
<protein>
    <submittedName>
        <fullName evidence="10">MFS transporter</fullName>
    </submittedName>
</protein>
<keyword evidence="2" id="KW-0813">Transport</keyword>
<feature type="transmembrane region" description="Helical" evidence="8">
    <location>
        <begin position="381"/>
        <end position="402"/>
    </location>
</feature>
<dbReference type="InterPro" id="IPR036259">
    <property type="entry name" value="MFS_trans_sf"/>
</dbReference>
<evidence type="ECO:0000256" key="7">
    <source>
        <dbReference type="ARBA" id="ARBA00023251"/>
    </source>
</evidence>